<gene>
    <name evidence="1" type="ORF">FA13DRAFT_1734419</name>
</gene>
<sequence length="376" mass="42499">MPSKASRRKARRRAEAEAEALAAEQADAALFSHLTSPSRDVTAGVPAEILHEVVSYFQFVPFDSPSHGNALNAGYYLKETALVKYKVLRAMSQTCRKWRGLLLPMMYESVELGAIAKPHSGEQWFIQCAQRLIKICGGLGDSPELARYTRNMRVVLSQTRLEEALPLLAKAMCSCSNLRVLNIHFAQADVVMDVKQAFQRYAFPSVDTLIMPSQTHWVMRSCPNVKRVFCHHGDGSQIVSAMQVCKRVEVLGRDTLQLVRGLVKAGPRLRRLRFGQAREPPTVGLMELLGGLKHLRYLELRVPWIVFQDTPTPIPWQYWSPAMPPRSPQDVETHLKDHLAALRRLLKDWKVVIKPSLSSDDPSSRDNWTFTIHIKA</sequence>
<comment type="caution">
    <text evidence="1">The sequence shown here is derived from an EMBL/GenBank/DDBJ whole genome shotgun (WGS) entry which is preliminary data.</text>
</comment>
<evidence type="ECO:0000313" key="2">
    <source>
        <dbReference type="Proteomes" id="UP000298030"/>
    </source>
</evidence>
<dbReference type="AlphaFoldDB" id="A0A4Y7T7R3"/>
<protein>
    <recommendedName>
        <fullName evidence="3">F-box domain-containing protein</fullName>
    </recommendedName>
</protein>
<keyword evidence="2" id="KW-1185">Reference proteome</keyword>
<dbReference type="Proteomes" id="UP000298030">
    <property type="component" value="Unassembled WGS sequence"/>
</dbReference>
<proteinExistence type="predicted"/>
<accession>A0A4Y7T7R3</accession>
<dbReference type="EMBL" id="QPFP01000026">
    <property type="protein sequence ID" value="TEB29632.1"/>
    <property type="molecule type" value="Genomic_DNA"/>
</dbReference>
<organism evidence="1 2">
    <name type="scientific">Coprinellus micaceus</name>
    <name type="common">Glistening ink-cap mushroom</name>
    <name type="synonym">Coprinus micaceus</name>
    <dbReference type="NCBI Taxonomy" id="71717"/>
    <lineage>
        <taxon>Eukaryota</taxon>
        <taxon>Fungi</taxon>
        <taxon>Dikarya</taxon>
        <taxon>Basidiomycota</taxon>
        <taxon>Agaricomycotina</taxon>
        <taxon>Agaricomycetes</taxon>
        <taxon>Agaricomycetidae</taxon>
        <taxon>Agaricales</taxon>
        <taxon>Agaricineae</taxon>
        <taxon>Psathyrellaceae</taxon>
        <taxon>Coprinellus</taxon>
    </lineage>
</organism>
<evidence type="ECO:0008006" key="3">
    <source>
        <dbReference type="Google" id="ProtNLM"/>
    </source>
</evidence>
<reference evidence="1 2" key="1">
    <citation type="journal article" date="2019" name="Nat. Ecol. Evol.">
        <title>Megaphylogeny resolves global patterns of mushroom evolution.</title>
        <authorList>
            <person name="Varga T."/>
            <person name="Krizsan K."/>
            <person name="Foldi C."/>
            <person name="Dima B."/>
            <person name="Sanchez-Garcia M."/>
            <person name="Sanchez-Ramirez S."/>
            <person name="Szollosi G.J."/>
            <person name="Szarkandi J.G."/>
            <person name="Papp V."/>
            <person name="Albert L."/>
            <person name="Andreopoulos W."/>
            <person name="Angelini C."/>
            <person name="Antonin V."/>
            <person name="Barry K.W."/>
            <person name="Bougher N.L."/>
            <person name="Buchanan P."/>
            <person name="Buyck B."/>
            <person name="Bense V."/>
            <person name="Catcheside P."/>
            <person name="Chovatia M."/>
            <person name="Cooper J."/>
            <person name="Damon W."/>
            <person name="Desjardin D."/>
            <person name="Finy P."/>
            <person name="Geml J."/>
            <person name="Haridas S."/>
            <person name="Hughes K."/>
            <person name="Justo A."/>
            <person name="Karasinski D."/>
            <person name="Kautmanova I."/>
            <person name="Kiss B."/>
            <person name="Kocsube S."/>
            <person name="Kotiranta H."/>
            <person name="LaButti K.M."/>
            <person name="Lechner B.E."/>
            <person name="Liimatainen K."/>
            <person name="Lipzen A."/>
            <person name="Lukacs Z."/>
            <person name="Mihaltcheva S."/>
            <person name="Morgado L.N."/>
            <person name="Niskanen T."/>
            <person name="Noordeloos M.E."/>
            <person name="Ohm R.A."/>
            <person name="Ortiz-Santana B."/>
            <person name="Ovrebo C."/>
            <person name="Racz N."/>
            <person name="Riley R."/>
            <person name="Savchenko A."/>
            <person name="Shiryaev A."/>
            <person name="Soop K."/>
            <person name="Spirin V."/>
            <person name="Szebenyi C."/>
            <person name="Tomsovsky M."/>
            <person name="Tulloss R.E."/>
            <person name="Uehling J."/>
            <person name="Grigoriev I.V."/>
            <person name="Vagvolgyi C."/>
            <person name="Papp T."/>
            <person name="Martin F.M."/>
            <person name="Miettinen O."/>
            <person name="Hibbett D.S."/>
            <person name="Nagy L.G."/>
        </authorList>
    </citation>
    <scope>NUCLEOTIDE SEQUENCE [LARGE SCALE GENOMIC DNA]</scope>
    <source>
        <strain evidence="1 2">FP101781</strain>
    </source>
</reference>
<name>A0A4Y7T7R3_COPMI</name>
<dbReference type="OrthoDB" id="3251070at2759"/>
<evidence type="ECO:0000313" key="1">
    <source>
        <dbReference type="EMBL" id="TEB29632.1"/>
    </source>
</evidence>